<evidence type="ECO:0000313" key="5">
    <source>
        <dbReference type="EMBL" id="VFQ99399.1"/>
    </source>
</evidence>
<dbReference type="GO" id="GO:0006406">
    <property type="term" value="P:mRNA export from nucleus"/>
    <property type="evidence" value="ECO:0007669"/>
    <property type="project" value="TreeGrafter"/>
</dbReference>
<dbReference type="PANTHER" id="PTHR19965">
    <property type="entry name" value="RNA AND EXPORT FACTOR BINDING PROTEIN"/>
    <property type="match status" value="1"/>
</dbReference>
<dbReference type="GO" id="GO:0003729">
    <property type="term" value="F:mRNA binding"/>
    <property type="evidence" value="ECO:0007669"/>
    <property type="project" value="TreeGrafter"/>
</dbReference>
<feature type="region of interest" description="Disordered" evidence="3">
    <location>
        <begin position="1"/>
        <end position="39"/>
    </location>
</feature>
<dbReference type="PANTHER" id="PTHR19965:SF69">
    <property type="entry name" value="NUCLEOTIDE-BINDING ALPHA-BETA PLAIT DOMAIN-CONTAINING PROTEIN-RELATED"/>
    <property type="match status" value="1"/>
</dbReference>
<sequence length="233" mass="25322">MADSRGHSPSGGRRNRRRSPSPCPTLRIFPPPTTTPHAVPQGIKSRLTTASGVGCGTMLYVSNLGCRVTEDDIKVLFSDVGELKSYSLHCDQSGMPKGTAEVVFFRKSDALTAISRYNNIPLDGKPIKIEEVGKINYVVPAWPPIPAAWPPMPAAWPPMPATCPPMSAMLLGNPRRPPSLDFVPLKRNAAGTRRPQLGSGDEQGKEKRSQKKQVTAADLDADLERYRSGSQNH</sequence>
<dbReference type="GO" id="GO:0005634">
    <property type="term" value="C:nucleus"/>
    <property type="evidence" value="ECO:0007669"/>
    <property type="project" value="TreeGrafter"/>
</dbReference>
<accession>A0A484NEP4</accession>
<dbReference type="Proteomes" id="UP000595140">
    <property type="component" value="Unassembled WGS sequence"/>
</dbReference>
<dbReference type="InterPro" id="IPR000504">
    <property type="entry name" value="RRM_dom"/>
</dbReference>
<name>A0A484NEP4_9ASTE</name>
<dbReference type="InterPro" id="IPR012677">
    <property type="entry name" value="Nucleotide-bd_a/b_plait_sf"/>
</dbReference>
<dbReference type="EMBL" id="OOIL02006662">
    <property type="protein sequence ID" value="VFQ99399.1"/>
    <property type="molecule type" value="Genomic_DNA"/>
</dbReference>
<dbReference type="SMART" id="SM00360">
    <property type="entry name" value="RRM"/>
    <property type="match status" value="1"/>
</dbReference>
<dbReference type="OrthoDB" id="1049195at2759"/>
<dbReference type="InterPro" id="IPR035979">
    <property type="entry name" value="RBD_domain_sf"/>
</dbReference>
<evidence type="ECO:0000256" key="2">
    <source>
        <dbReference type="PROSITE-ProRule" id="PRU00176"/>
    </source>
</evidence>
<organism evidence="5 6">
    <name type="scientific">Cuscuta campestris</name>
    <dbReference type="NCBI Taxonomy" id="132261"/>
    <lineage>
        <taxon>Eukaryota</taxon>
        <taxon>Viridiplantae</taxon>
        <taxon>Streptophyta</taxon>
        <taxon>Embryophyta</taxon>
        <taxon>Tracheophyta</taxon>
        <taxon>Spermatophyta</taxon>
        <taxon>Magnoliopsida</taxon>
        <taxon>eudicotyledons</taxon>
        <taxon>Gunneridae</taxon>
        <taxon>Pentapetalae</taxon>
        <taxon>asterids</taxon>
        <taxon>lamiids</taxon>
        <taxon>Solanales</taxon>
        <taxon>Convolvulaceae</taxon>
        <taxon>Cuscuteae</taxon>
        <taxon>Cuscuta</taxon>
        <taxon>Cuscuta subgen. Grammica</taxon>
        <taxon>Cuscuta sect. Cleistogrammica</taxon>
    </lineage>
</organism>
<dbReference type="PROSITE" id="PS50102">
    <property type="entry name" value="RRM"/>
    <property type="match status" value="1"/>
</dbReference>
<proteinExistence type="predicted"/>
<dbReference type="Pfam" id="PF00076">
    <property type="entry name" value="RRM_1"/>
    <property type="match status" value="1"/>
</dbReference>
<evidence type="ECO:0000259" key="4">
    <source>
        <dbReference type="PROSITE" id="PS50102"/>
    </source>
</evidence>
<evidence type="ECO:0000256" key="1">
    <source>
        <dbReference type="ARBA" id="ARBA00022884"/>
    </source>
</evidence>
<dbReference type="InterPro" id="IPR051229">
    <property type="entry name" value="ALYREF_mRNA_export"/>
</dbReference>
<protein>
    <recommendedName>
        <fullName evidence="4">RRM domain-containing protein</fullName>
    </recommendedName>
</protein>
<keyword evidence="1 2" id="KW-0694">RNA-binding</keyword>
<gene>
    <name evidence="5" type="ORF">CCAM_LOCUS41175</name>
</gene>
<feature type="domain" description="RRM" evidence="4">
    <location>
        <begin position="57"/>
        <end position="134"/>
    </location>
</feature>
<dbReference type="SUPFAM" id="SSF54928">
    <property type="entry name" value="RNA-binding domain, RBD"/>
    <property type="match status" value="1"/>
</dbReference>
<keyword evidence="6" id="KW-1185">Reference proteome</keyword>
<dbReference type="Gene3D" id="3.30.70.330">
    <property type="match status" value="1"/>
</dbReference>
<reference evidence="5 6" key="1">
    <citation type="submission" date="2018-04" db="EMBL/GenBank/DDBJ databases">
        <authorList>
            <person name="Vogel A."/>
        </authorList>
    </citation>
    <scope>NUCLEOTIDE SEQUENCE [LARGE SCALE GENOMIC DNA]</scope>
</reference>
<evidence type="ECO:0000256" key="3">
    <source>
        <dbReference type="SAM" id="MobiDB-lite"/>
    </source>
</evidence>
<evidence type="ECO:0000313" key="6">
    <source>
        <dbReference type="Proteomes" id="UP000595140"/>
    </source>
</evidence>
<feature type="region of interest" description="Disordered" evidence="3">
    <location>
        <begin position="169"/>
        <end position="233"/>
    </location>
</feature>
<dbReference type="AlphaFoldDB" id="A0A484NEP4"/>